<feature type="region of interest" description="Disordered" evidence="3">
    <location>
        <begin position="584"/>
        <end position="605"/>
    </location>
</feature>
<feature type="signal peptide" evidence="5">
    <location>
        <begin position="1"/>
        <end position="24"/>
    </location>
</feature>
<dbReference type="GeneID" id="118412553"/>
<dbReference type="Proteomes" id="UP000001554">
    <property type="component" value="Chromosome 3"/>
</dbReference>
<keyword evidence="6" id="KW-1185">Reference proteome</keyword>
<evidence type="ECO:0000256" key="1">
    <source>
        <dbReference type="ARBA" id="ARBA00022614"/>
    </source>
</evidence>
<feature type="compositionally biased region" description="Basic and acidic residues" evidence="3">
    <location>
        <begin position="547"/>
        <end position="558"/>
    </location>
</feature>
<feature type="chain" id="PRO_5039938864" evidence="5">
    <location>
        <begin position="25"/>
        <end position="671"/>
    </location>
</feature>
<dbReference type="PANTHER" id="PTHR24367:SF318">
    <property type="entry name" value="LEUCINE-RICH GLIOMA-INACTIVATED PROTEIN 1-LIKE"/>
    <property type="match status" value="1"/>
</dbReference>
<accession>A0A9J7KWD1</accession>
<keyword evidence="4" id="KW-0472">Membrane</keyword>
<dbReference type="InterPro" id="IPR051295">
    <property type="entry name" value="LGI_related"/>
</dbReference>
<evidence type="ECO:0000313" key="6">
    <source>
        <dbReference type="Proteomes" id="UP000001554"/>
    </source>
</evidence>
<feature type="compositionally biased region" description="Basic and acidic residues" evidence="3">
    <location>
        <begin position="595"/>
        <end position="605"/>
    </location>
</feature>
<dbReference type="KEGG" id="bfo:118412553"/>
<dbReference type="AlphaFoldDB" id="A0A9J7KWD1"/>
<keyword evidence="5" id="KW-0732">Signal</keyword>
<feature type="compositionally biased region" description="Polar residues" evidence="3">
    <location>
        <begin position="585"/>
        <end position="594"/>
    </location>
</feature>
<sequence length="671" mass="74101">MAMEKRTGQCVAILVLLVLKFSSPCPEECFVQHEWKFVKRKSCMCPTQRDSSYRISCVSRGITVTADRVCSAENHGLTCLNDVPTGFDQSVTGIMLNDLFNLTTLTKQHIPQLPNLITFGITGSTIQAIEAGAFSSVPTIMSIAIRCSRLLNIDDHTFYSLPSLETIFLDHNLIKTMSPRAAVGLHSLKKMYLHDNQLKAVPFEALSLIRRCTTVARLLFNLEDNQISTVSGTAWRIIVDSRLTIFLKGNPLVCDGRMTWLVCNATTLASSNIVFAGNLRCMSPPELTGYHFKSLHTKSLCLSSEPTSASRSAMASTSPMAESTTLPEKSFGTTGSALTQLARKTTLGTMVSTLGLVLDTNLADGKQPSIDYLYIPLGLTVTVIGLSIGTAVAVIMHKRRVSGRRQNQVLRQHGVIISSQLISNRMYQHSATGDVNDKEEPEETVEDFARHSVTINTSELISNRLYKCSGSALDNANKDTKTTEETEENSQLTPYLTVPFDAINNTLHIEPYSTVNLEDIRNEETDKDLHLKLTSDGILPSGGNPGAKEKKETEENSARHGPYRQHHGVTIDTSRLISNRLYKPSANNSINKDTVTTKETEQKSELRPYLTVPLDAIDNTLHIEPYSSVNLDDIRDEQMNASGGISLIPEVQQHDEMEQHSFTPLDQIVDP</sequence>
<evidence type="ECO:0000256" key="4">
    <source>
        <dbReference type="SAM" id="Phobius"/>
    </source>
</evidence>
<keyword evidence="1" id="KW-0433">Leucine-rich repeat</keyword>
<dbReference type="PANTHER" id="PTHR24367">
    <property type="entry name" value="LEUCINE-RICH REPEAT-CONTAINING PROTEIN"/>
    <property type="match status" value="1"/>
</dbReference>
<dbReference type="InterPro" id="IPR001611">
    <property type="entry name" value="Leu-rich_rpt"/>
</dbReference>
<evidence type="ECO:0000313" key="7">
    <source>
        <dbReference type="RefSeq" id="XP_035671367.1"/>
    </source>
</evidence>
<feature type="region of interest" description="Disordered" evidence="3">
    <location>
        <begin position="534"/>
        <end position="565"/>
    </location>
</feature>
<name>A0A9J7KWD1_BRAFL</name>
<dbReference type="SMART" id="SM00369">
    <property type="entry name" value="LRR_TYP"/>
    <property type="match status" value="3"/>
</dbReference>
<dbReference type="Gene3D" id="3.80.10.10">
    <property type="entry name" value="Ribonuclease Inhibitor"/>
    <property type="match status" value="1"/>
</dbReference>
<protein>
    <submittedName>
        <fullName evidence="7">Uncharacterized protein LOC118412553</fullName>
    </submittedName>
</protein>
<organism evidence="6 7">
    <name type="scientific">Branchiostoma floridae</name>
    <name type="common">Florida lancelet</name>
    <name type="synonym">Amphioxus</name>
    <dbReference type="NCBI Taxonomy" id="7739"/>
    <lineage>
        <taxon>Eukaryota</taxon>
        <taxon>Metazoa</taxon>
        <taxon>Chordata</taxon>
        <taxon>Cephalochordata</taxon>
        <taxon>Leptocardii</taxon>
        <taxon>Amphioxiformes</taxon>
        <taxon>Branchiostomatidae</taxon>
        <taxon>Branchiostoma</taxon>
    </lineage>
</organism>
<reference evidence="7" key="2">
    <citation type="submission" date="2025-08" db="UniProtKB">
        <authorList>
            <consortium name="RefSeq"/>
        </authorList>
    </citation>
    <scope>IDENTIFICATION</scope>
    <source>
        <strain evidence="7">S238N-H82</strain>
        <tissue evidence="7">Testes</tissue>
    </source>
</reference>
<evidence type="ECO:0000256" key="2">
    <source>
        <dbReference type="ARBA" id="ARBA00022737"/>
    </source>
</evidence>
<keyword evidence="4" id="KW-1133">Transmembrane helix</keyword>
<dbReference type="OrthoDB" id="10054206at2759"/>
<reference evidence="6" key="1">
    <citation type="journal article" date="2020" name="Nat. Ecol. Evol.">
        <title>Deeply conserved synteny resolves early events in vertebrate evolution.</title>
        <authorList>
            <person name="Simakov O."/>
            <person name="Marletaz F."/>
            <person name="Yue J.X."/>
            <person name="O'Connell B."/>
            <person name="Jenkins J."/>
            <person name="Brandt A."/>
            <person name="Calef R."/>
            <person name="Tung C.H."/>
            <person name="Huang T.K."/>
            <person name="Schmutz J."/>
            <person name="Satoh N."/>
            <person name="Yu J.K."/>
            <person name="Putnam N.H."/>
            <person name="Green R.E."/>
            <person name="Rokhsar D.S."/>
        </authorList>
    </citation>
    <scope>NUCLEOTIDE SEQUENCE [LARGE SCALE GENOMIC DNA]</scope>
    <source>
        <strain evidence="6">S238N-H82</strain>
    </source>
</reference>
<dbReference type="InterPro" id="IPR032675">
    <property type="entry name" value="LRR_dom_sf"/>
</dbReference>
<keyword evidence="4" id="KW-0812">Transmembrane</keyword>
<gene>
    <name evidence="7" type="primary">LOC118412553</name>
</gene>
<dbReference type="Pfam" id="PF13855">
    <property type="entry name" value="LRR_8"/>
    <property type="match status" value="1"/>
</dbReference>
<dbReference type="SUPFAM" id="SSF52058">
    <property type="entry name" value="L domain-like"/>
    <property type="match status" value="1"/>
</dbReference>
<feature type="transmembrane region" description="Helical" evidence="4">
    <location>
        <begin position="372"/>
        <end position="396"/>
    </location>
</feature>
<evidence type="ECO:0000256" key="3">
    <source>
        <dbReference type="SAM" id="MobiDB-lite"/>
    </source>
</evidence>
<dbReference type="InterPro" id="IPR003591">
    <property type="entry name" value="Leu-rich_rpt_typical-subtyp"/>
</dbReference>
<keyword evidence="2" id="KW-0677">Repeat</keyword>
<proteinExistence type="predicted"/>
<dbReference type="RefSeq" id="XP_035671367.1">
    <property type="nucleotide sequence ID" value="XM_035815474.1"/>
</dbReference>
<feature type="region of interest" description="Disordered" evidence="3">
    <location>
        <begin position="651"/>
        <end position="671"/>
    </location>
</feature>
<evidence type="ECO:0000256" key="5">
    <source>
        <dbReference type="SAM" id="SignalP"/>
    </source>
</evidence>